<feature type="non-terminal residue" evidence="1">
    <location>
        <position position="213"/>
    </location>
</feature>
<organism evidence="1">
    <name type="scientific">marine metagenome</name>
    <dbReference type="NCBI Taxonomy" id="408172"/>
    <lineage>
        <taxon>unclassified sequences</taxon>
        <taxon>metagenomes</taxon>
        <taxon>ecological metagenomes</taxon>
    </lineage>
</organism>
<protein>
    <recommendedName>
        <fullName evidence="2">DUF1552 domain-containing protein</fullName>
    </recommendedName>
</protein>
<evidence type="ECO:0008006" key="2">
    <source>
        <dbReference type="Google" id="ProtNLM"/>
    </source>
</evidence>
<dbReference type="InterPro" id="IPR011447">
    <property type="entry name" value="DUF1552"/>
</dbReference>
<dbReference type="PROSITE" id="PS51318">
    <property type="entry name" value="TAT"/>
    <property type="match status" value="1"/>
</dbReference>
<gene>
    <name evidence="1" type="ORF">METZ01_LOCUS281290</name>
</gene>
<reference evidence="1" key="1">
    <citation type="submission" date="2018-05" db="EMBL/GenBank/DDBJ databases">
        <authorList>
            <person name="Lanie J.A."/>
            <person name="Ng W.-L."/>
            <person name="Kazmierczak K.M."/>
            <person name="Andrzejewski T.M."/>
            <person name="Davidsen T.M."/>
            <person name="Wayne K.J."/>
            <person name="Tettelin H."/>
            <person name="Glass J.I."/>
            <person name="Rusch D."/>
            <person name="Podicherti R."/>
            <person name="Tsui H.-C.T."/>
            <person name="Winkler M.E."/>
        </authorList>
    </citation>
    <scope>NUCLEOTIDE SEQUENCE</scope>
</reference>
<name>A0A382KVL0_9ZZZZ</name>
<accession>A0A382KVL0</accession>
<sequence>MNQKAIQMNRRTMLKAAGISLALPWMESLAAAQTKSPPKRFCSIYFPYGVSLPKQDGEYGQWNWFPKGSGKDFTFNKSLEVLEPFRDQVTVLGGLSHPKVRRIGGHDSGDTFLTGEELSLAATGLKNSISLDQFMARTHKLGASTRFTSLVLSSDGGVGMPTRANTLSYSRTGQPIPSFNRPAIVFERLFGLKGDSVESQRIGLTRTGSHLDL</sequence>
<proteinExistence type="predicted"/>
<dbReference type="InterPro" id="IPR006311">
    <property type="entry name" value="TAT_signal"/>
</dbReference>
<dbReference type="EMBL" id="UINC01083082">
    <property type="protein sequence ID" value="SVC28436.1"/>
    <property type="molecule type" value="Genomic_DNA"/>
</dbReference>
<dbReference type="AlphaFoldDB" id="A0A382KVL0"/>
<dbReference type="Pfam" id="PF07586">
    <property type="entry name" value="HXXSHH"/>
    <property type="match status" value="1"/>
</dbReference>
<evidence type="ECO:0000313" key="1">
    <source>
        <dbReference type="EMBL" id="SVC28436.1"/>
    </source>
</evidence>